<dbReference type="AlphaFoldDB" id="A0A3R5QUY5"/>
<dbReference type="GO" id="GO:0035312">
    <property type="term" value="F:5'-3' DNA exonuclease activity"/>
    <property type="evidence" value="ECO:0007669"/>
    <property type="project" value="TreeGrafter"/>
</dbReference>
<dbReference type="InterPro" id="IPR052018">
    <property type="entry name" value="PHP_domain"/>
</dbReference>
<evidence type="ECO:0008006" key="3">
    <source>
        <dbReference type="Google" id="ProtNLM"/>
    </source>
</evidence>
<accession>A0A3R5QUY5</accession>
<dbReference type="Proteomes" id="UP000286268">
    <property type="component" value="Chromosome"/>
</dbReference>
<reference evidence="1 2" key="1">
    <citation type="submission" date="2018-01" db="EMBL/GenBank/DDBJ databases">
        <title>Genome Sequencing and Assembly of Anaerobacter polyendosporus strain CT4.</title>
        <authorList>
            <person name="Tachaapaikoon C."/>
            <person name="Sutheeworapong S."/>
            <person name="Jenjaroenpun P."/>
            <person name="Wongsurawat T."/>
            <person name="Nookeaw I."/>
            <person name="Cheawchanlertfa P."/>
            <person name="Kosugi A."/>
            <person name="Cheevadhanarak S."/>
            <person name="Ratanakhanokchai K."/>
        </authorList>
    </citation>
    <scope>NUCLEOTIDE SEQUENCE [LARGE SCALE GENOMIC DNA]</scope>
    <source>
        <strain evidence="1 2">CT4</strain>
    </source>
</reference>
<gene>
    <name evidence="1" type="ORF">C1I91_16380</name>
</gene>
<dbReference type="PANTHER" id="PTHR42924">
    <property type="entry name" value="EXONUCLEASE"/>
    <property type="match status" value="1"/>
</dbReference>
<sequence length="292" mass="33349">MIINPYLSEGIWLKGNLHTHTSNSKCGHYPLQTVIDMYKSYQMKYDFLSITDHCSLTKLQDAVSDDIILFQGVEFKSNHLQTLGINMDTYEDDEKNYENHQELFDQVSNNNGINIICHPHVYNDEYWPFEKLIALSNYSGIEIYNNNVKFDNKGRAVATDLWDNLLSSGKKTFGFANDDMHIFQRCGGAFNMALCSIKSRESILNSLKSGSFYASTGIYIDSINSDDKNIFIELTHKNIPAKFLFIGNEGKLLKQCTGTSASYSVNGNENYVRIEVKREDGAMAWTQPFWIE</sequence>
<dbReference type="Gene3D" id="3.20.20.140">
    <property type="entry name" value="Metal-dependent hydrolases"/>
    <property type="match status" value="1"/>
</dbReference>
<name>A0A3R5QUY5_9CLOT</name>
<proteinExistence type="predicted"/>
<dbReference type="PANTHER" id="PTHR42924:SF3">
    <property type="entry name" value="POLYMERASE_HISTIDINOL PHOSPHATASE N-TERMINAL DOMAIN-CONTAINING PROTEIN"/>
    <property type="match status" value="1"/>
</dbReference>
<evidence type="ECO:0000313" key="1">
    <source>
        <dbReference type="EMBL" id="QAA33086.1"/>
    </source>
</evidence>
<dbReference type="RefSeq" id="WP_128213816.1">
    <property type="nucleotide sequence ID" value="NZ_CP025746.1"/>
</dbReference>
<dbReference type="SUPFAM" id="SSF89550">
    <property type="entry name" value="PHP domain-like"/>
    <property type="match status" value="1"/>
</dbReference>
<dbReference type="EMBL" id="CP025746">
    <property type="protein sequence ID" value="QAA33086.1"/>
    <property type="molecule type" value="Genomic_DNA"/>
</dbReference>
<dbReference type="GO" id="GO:0004534">
    <property type="term" value="F:5'-3' RNA exonuclease activity"/>
    <property type="evidence" value="ECO:0007669"/>
    <property type="project" value="TreeGrafter"/>
</dbReference>
<evidence type="ECO:0000313" key="2">
    <source>
        <dbReference type="Proteomes" id="UP000286268"/>
    </source>
</evidence>
<dbReference type="KEGG" id="cmah:C1I91_16380"/>
<keyword evidence="2" id="KW-1185">Reference proteome</keyword>
<protein>
    <recommendedName>
        <fullName evidence="3">Polymerase/histidinol phosphatase N-terminal domain-containing protein</fullName>
    </recommendedName>
</protein>
<dbReference type="OrthoDB" id="9804333at2"/>
<dbReference type="InterPro" id="IPR016195">
    <property type="entry name" value="Pol/histidinol_Pase-like"/>
</dbReference>
<organism evidence="1 2">
    <name type="scientific">Clostridium manihotivorum</name>
    <dbReference type="NCBI Taxonomy" id="2320868"/>
    <lineage>
        <taxon>Bacteria</taxon>
        <taxon>Bacillati</taxon>
        <taxon>Bacillota</taxon>
        <taxon>Clostridia</taxon>
        <taxon>Eubacteriales</taxon>
        <taxon>Clostridiaceae</taxon>
        <taxon>Clostridium</taxon>
    </lineage>
</organism>